<evidence type="ECO:0000256" key="3">
    <source>
        <dbReference type="ARBA" id="ARBA00022676"/>
    </source>
</evidence>
<dbReference type="SUPFAM" id="SSF53448">
    <property type="entry name" value="Nucleotide-diphospho-sugar transferases"/>
    <property type="match status" value="1"/>
</dbReference>
<dbReference type="RefSeq" id="WP_004638862.1">
    <property type="nucleotide sequence ID" value="NZ_KB849784.1"/>
</dbReference>
<sequence length="281" mass="33332">MNLSPKKVAILYIATGRYTVFWDYFYQSAESNLLRECKKHYFVFTDNEELLKKKTDQNVSYISQDKLGWPYDTLMRFDIFLSIEDRLNTFDYIYFFNANTEILKPIDAQDILPIDQQNLAFAIQPHAFHRNKKKYTYDRNPNSTAYIAMNEGKYYFTGALNGGRAQAYLEMCRQLSSNTHVDLSNEQIALWHDESHLNKYALNRKDIKVLPPFFTRGENEIWKKKAKVMFSDKSHFRFGGHAYLRGETDEKISEKQWEVSKNAKHKGWGFRIKQRISSWFL</sequence>
<dbReference type="NCBIfam" id="NF041524">
    <property type="entry name" value="Gltr_6"/>
    <property type="match status" value="1"/>
</dbReference>
<dbReference type="InterPro" id="IPR005076">
    <property type="entry name" value="Glyco_trans_6"/>
</dbReference>
<evidence type="ECO:0000256" key="4">
    <source>
        <dbReference type="ARBA" id="ARBA00022679"/>
    </source>
</evidence>
<evidence type="ECO:0000313" key="6">
    <source>
        <dbReference type="Proteomes" id="UP000013024"/>
    </source>
</evidence>
<dbReference type="EMBL" id="APQI01000012">
    <property type="protein sequence ID" value="ENV97030.1"/>
    <property type="molecule type" value="Genomic_DNA"/>
</dbReference>
<gene>
    <name evidence="5" type="ORF">F936_03709</name>
</gene>
<comment type="caution">
    <text evidence="5">The sequence shown here is derived from an EMBL/GenBank/DDBJ whole genome shotgun (WGS) entry which is preliminary data.</text>
</comment>
<name>A0ABN0K3A5_ACICA</name>
<dbReference type="InterPro" id="IPR048174">
    <property type="entry name" value="WbnI-like"/>
</dbReference>
<evidence type="ECO:0000313" key="5">
    <source>
        <dbReference type="EMBL" id="ENV97030.1"/>
    </source>
</evidence>
<dbReference type="GeneID" id="92920831"/>
<proteinExistence type="inferred from homology"/>
<dbReference type="PANTHER" id="PTHR10462">
    <property type="entry name" value="GLYCOSYLTRANSFERASE-RELATED"/>
    <property type="match status" value="1"/>
</dbReference>
<organism evidence="5 6">
    <name type="scientific">Acinetobacter calcoaceticus DSM 30006 = CIP 81.8</name>
    <dbReference type="NCBI Taxonomy" id="981331"/>
    <lineage>
        <taxon>Bacteria</taxon>
        <taxon>Pseudomonadati</taxon>
        <taxon>Pseudomonadota</taxon>
        <taxon>Gammaproteobacteria</taxon>
        <taxon>Moraxellales</taxon>
        <taxon>Moraxellaceae</taxon>
        <taxon>Acinetobacter</taxon>
        <taxon>Acinetobacter calcoaceticus/baumannii complex</taxon>
    </lineage>
</organism>
<dbReference type="Proteomes" id="UP000013024">
    <property type="component" value="Unassembled WGS sequence"/>
</dbReference>
<keyword evidence="3" id="KW-0328">Glycosyltransferase</keyword>
<comment type="similarity">
    <text evidence="2">Belongs to the glycosyltransferase 6 family.</text>
</comment>
<keyword evidence="4" id="KW-0808">Transferase</keyword>
<dbReference type="PANTHER" id="PTHR10462:SF49">
    <property type="entry name" value="GLOBOSIDE ALPHA-1,3-N-ACETYLGALACTOSAMINYLTRANSFERASE 1"/>
    <property type="match status" value="1"/>
</dbReference>
<evidence type="ECO:0008006" key="7">
    <source>
        <dbReference type="Google" id="ProtNLM"/>
    </source>
</evidence>
<dbReference type="Pfam" id="PF03414">
    <property type="entry name" value="Glyco_transf_6"/>
    <property type="match status" value="1"/>
</dbReference>
<evidence type="ECO:0000256" key="1">
    <source>
        <dbReference type="ARBA" id="ARBA00001936"/>
    </source>
</evidence>
<dbReference type="Gene3D" id="3.90.550.10">
    <property type="entry name" value="Spore Coat Polysaccharide Biosynthesis Protein SpsA, Chain A"/>
    <property type="match status" value="1"/>
</dbReference>
<reference evidence="5 6" key="1">
    <citation type="submission" date="2013-02" db="EMBL/GenBank/DDBJ databases">
        <title>The Genome Sequence of Acinetobacter calcoaceticus CIP 81.8.</title>
        <authorList>
            <consortium name="The Broad Institute Genome Sequencing Platform"/>
            <consortium name="The Broad Institute Genome Sequencing Center for Infectious Disease"/>
            <person name="Cerqueira G."/>
            <person name="Feldgarden M."/>
            <person name="Courvalin P."/>
            <person name="Perichon B."/>
            <person name="Grillot-Courvalin C."/>
            <person name="Clermont D."/>
            <person name="Rocha E."/>
            <person name="Yoon E.-J."/>
            <person name="Nemec A."/>
            <person name="Walker B."/>
            <person name="Young S.K."/>
            <person name="Zeng Q."/>
            <person name="Gargeya S."/>
            <person name="Fitzgerald M."/>
            <person name="Haas B."/>
            <person name="Abouelleil A."/>
            <person name="Alvarado L."/>
            <person name="Arachchi H.M."/>
            <person name="Berlin A.M."/>
            <person name="Chapman S.B."/>
            <person name="Dewar J."/>
            <person name="Goldberg J."/>
            <person name="Griggs A."/>
            <person name="Gujja S."/>
            <person name="Hansen M."/>
            <person name="Howarth C."/>
            <person name="Imamovic A."/>
            <person name="Larimer J."/>
            <person name="McCowan C."/>
            <person name="Murphy C."/>
            <person name="Neiman D."/>
            <person name="Pearson M."/>
            <person name="Priest M."/>
            <person name="Roberts A."/>
            <person name="Saif S."/>
            <person name="Shea T."/>
            <person name="Sisk P."/>
            <person name="Sykes S."/>
            <person name="Wortman J."/>
            <person name="Nusbaum C."/>
            <person name="Birren B."/>
        </authorList>
    </citation>
    <scope>NUCLEOTIDE SEQUENCE [LARGE SCALE GENOMIC DNA]</scope>
    <source>
        <strain evidence="5 6">CIP 81.8</strain>
    </source>
</reference>
<keyword evidence="6" id="KW-1185">Reference proteome</keyword>
<evidence type="ECO:0000256" key="2">
    <source>
        <dbReference type="ARBA" id="ARBA00010413"/>
    </source>
</evidence>
<accession>A0ABN0K3A5</accession>
<comment type="cofactor">
    <cofactor evidence="1">
        <name>Mn(2+)</name>
        <dbReference type="ChEBI" id="CHEBI:29035"/>
    </cofactor>
</comment>
<dbReference type="InterPro" id="IPR029044">
    <property type="entry name" value="Nucleotide-diphossugar_trans"/>
</dbReference>
<protein>
    <recommendedName>
        <fullName evidence="7">Glycosyltransferase family 6</fullName>
    </recommendedName>
</protein>